<dbReference type="Gene3D" id="1.10.510.10">
    <property type="entry name" value="Transferase(Phosphotransferase) domain 1"/>
    <property type="match status" value="1"/>
</dbReference>
<dbReference type="SMART" id="SM00740">
    <property type="entry name" value="PASTA"/>
    <property type="match status" value="3"/>
</dbReference>
<evidence type="ECO:0000256" key="6">
    <source>
        <dbReference type="ARBA" id="ARBA00022840"/>
    </source>
</evidence>
<keyword evidence="14" id="KW-1185">Reference proteome</keyword>
<feature type="domain" description="PASTA" evidence="12">
    <location>
        <begin position="419"/>
        <end position="486"/>
    </location>
</feature>
<keyword evidence="10" id="KW-0812">Transmembrane</keyword>
<keyword evidence="4" id="KW-0547">Nucleotide-binding</keyword>
<keyword evidence="6" id="KW-0067">ATP-binding</keyword>
<evidence type="ECO:0000259" key="12">
    <source>
        <dbReference type="PROSITE" id="PS51178"/>
    </source>
</evidence>
<evidence type="ECO:0000313" key="13">
    <source>
        <dbReference type="EMBL" id="MBM6940555.1"/>
    </source>
</evidence>
<evidence type="ECO:0000256" key="5">
    <source>
        <dbReference type="ARBA" id="ARBA00022777"/>
    </source>
</evidence>
<evidence type="ECO:0000313" key="14">
    <source>
        <dbReference type="Proteomes" id="UP000785625"/>
    </source>
</evidence>
<dbReference type="RefSeq" id="WP_204784884.1">
    <property type="nucleotide sequence ID" value="NZ_JACJKU010000023.1"/>
</dbReference>
<dbReference type="Gene3D" id="3.30.10.20">
    <property type="match status" value="3"/>
</dbReference>
<proteinExistence type="predicted"/>
<dbReference type="InterPro" id="IPR000719">
    <property type="entry name" value="Prot_kinase_dom"/>
</dbReference>
<dbReference type="CDD" id="cd06577">
    <property type="entry name" value="PASTA_pknB"/>
    <property type="match status" value="3"/>
</dbReference>
<keyword evidence="3" id="KW-0808">Transferase</keyword>
<dbReference type="InterPro" id="IPR005543">
    <property type="entry name" value="PASTA_dom"/>
</dbReference>
<evidence type="ECO:0000256" key="7">
    <source>
        <dbReference type="ARBA" id="ARBA00047899"/>
    </source>
</evidence>
<dbReference type="GO" id="GO:0016301">
    <property type="term" value="F:kinase activity"/>
    <property type="evidence" value="ECO:0007669"/>
    <property type="project" value="UniProtKB-KW"/>
</dbReference>
<evidence type="ECO:0000256" key="1">
    <source>
        <dbReference type="ARBA" id="ARBA00012513"/>
    </source>
</evidence>
<reference evidence="13 14" key="1">
    <citation type="journal article" date="2021" name="Sci. Rep.">
        <title>The distribution of antibiotic resistance genes in chicken gut microbiota commensals.</title>
        <authorList>
            <person name="Juricova H."/>
            <person name="Matiasovicova J."/>
            <person name="Kubasova T."/>
            <person name="Cejkova D."/>
            <person name="Rychlik I."/>
        </authorList>
    </citation>
    <scope>NUCLEOTIDE SEQUENCE [LARGE SCALE GENOMIC DNA]</scope>
    <source>
        <strain evidence="13 14">An574</strain>
    </source>
</reference>
<dbReference type="EC" id="2.7.11.1" evidence="1"/>
<comment type="catalytic activity">
    <reaction evidence="8">
        <text>L-seryl-[protein] + ATP = O-phospho-L-seryl-[protein] + ADP + H(+)</text>
        <dbReference type="Rhea" id="RHEA:17989"/>
        <dbReference type="Rhea" id="RHEA-COMP:9863"/>
        <dbReference type="Rhea" id="RHEA-COMP:11604"/>
        <dbReference type="ChEBI" id="CHEBI:15378"/>
        <dbReference type="ChEBI" id="CHEBI:29999"/>
        <dbReference type="ChEBI" id="CHEBI:30616"/>
        <dbReference type="ChEBI" id="CHEBI:83421"/>
        <dbReference type="ChEBI" id="CHEBI:456216"/>
        <dbReference type="EC" id="2.7.11.1"/>
    </reaction>
</comment>
<dbReference type="PROSITE" id="PS00108">
    <property type="entry name" value="PROTEIN_KINASE_ST"/>
    <property type="match status" value="1"/>
</dbReference>
<feature type="transmembrane region" description="Helical" evidence="10">
    <location>
        <begin position="334"/>
        <end position="353"/>
    </location>
</feature>
<evidence type="ECO:0000259" key="11">
    <source>
        <dbReference type="PROSITE" id="PS50011"/>
    </source>
</evidence>
<organism evidence="13 14">
    <name type="scientific">Limosilactobacillus coleohominis</name>
    <dbReference type="NCBI Taxonomy" id="181675"/>
    <lineage>
        <taxon>Bacteria</taxon>
        <taxon>Bacillati</taxon>
        <taxon>Bacillota</taxon>
        <taxon>Bacilli</taxon>
        <taxon>Lactobacillales</taxon>
        <taxon>Lactobacillaceae</taxon>
        <taxon>Limosilactobacillus</taxon>
    </lineage>
</organism>
<feature type="region of interest" description="Disordered" evidence="9">
    <location>
        <begin position="300"/>
        <end position="326"/>
    </location>
</feature>
<dbReference type="Proteomes" id="UP000785625">
    <property type="component" value="Unassembled WGS sequence"/>
</dbReference>
<keyword evidence="2" id="KW-0723">Serine/threonine-protein kinase</keyword>
<gene>
    <name evidence="13" type="primary">pknB</name>
    <name evidence="13" type="ORF">H5975_03470</name>
</gene>
<feature type="domain" description="Protein kinase" evidence="11">
    <location>
        <begin position="6"/>
        <end position="276"/>
    </location>
</feature>
<dbReference type="Gene3D" id="2.60.40.2560">
    <property type="match status" value="1"/>
</dbReference>
<dbReference type="InterPro" id="IPR011009">
    <property type="entry name" value="Kinase-like_dom_sf"/>
</dbReference>
<dbReference type="PANTHER" id="PTHR43289:SF34">
    <property type="entry name" value="SERINE_THREONINE-PROTEIN KINASE YBDM-RELATED"/>
    <property type="match status" value="1"/>
</dbReference>
<dbReference type="SMART" id="SM00220">
    <property type="entry name" value="S_TKc"/>
    <property type="match status" value="1"/>
</dbReference>
<evidence type="ECO:0000256" key="4">
    <source>
        <dbReference type="ARBA" id="ARBA00022741"/>
    </source>
</evidence>
<dbReference type="PROSITE" id="PS51178">
    <property type="entry name" value="PASTA"/>
    <property type="match status" value="2"/>
</dbReference>
<accession>A0ABS2GWA0</accession>
<evidence type="ECO:0000256" key="2">
    <source>
        <dbReference type="ARBA" id="ARBA00022527"/>
    </source>
</evidence>
<dbReference type="PROSITE" id="PS50011">
    <property type="entry name" value="PROTEIN_KINASE_DOM"/>
    <property type="match status" value="1"/>
</dbReference>
<dbReference type="Gene3D" id="3.30.200.20">
    <property type="entry name" value="Phosphorylase Kinase, domain 1"/>
    <property type="match status" value="1"/>
</dbReference>
<dbReference type="SUPFAM" id="SSF56112">
    <property type="entry name" value="Protein kinase-like (PK-like)"/>
    <property type="match status" value="1"/>
</dbReference>
<keyword evidence="10" id="KW-1133">Transmembrane helix</keyword>
<evidence type="ECO:0000256" key="8">
    <source>
        <dbReference type="ARBA" id="ARBA00048679"/>
    </source>
</evidence>
<protein>
    <recommendedName>
        <fullName evidence="1">non-specific serine/threonine protein kinase</fullName>
        <ecNumber evidence="1">2.7.11.1</ecNumber>
    </recommendedName>
</protein>
<name>A0ABS2GWA0_9LACO</name>
<evidence type="ECO:0000256" key="9">
    <source>
        <dbReference type="SAM" id="MobiDB-lite"/>
    </source>
</evidence>
<dbReference type="EMBL" id="JACJKU010000023">
    <property type="protein sequence ID" value="MBM6940555.1"/>
    <property type="molecule type" value="Genomic_DNA"/>
</dbReference>
<comment type="catalytic activity">
    <reaction evidence="7">
        <text>L-threonyl-[protein] + ATP = O-phospho-L-threonyl-[protein] + ADP + H(+)</text>
        <dbReference type="Rhea" id="RHEA:46608"/>
        <dbReference type="Rhea" id="RHEA-COMP:11060"/>
        <dbReference type="Rhea" id="RHEA-COMP:11605"/>
        <dbReference type="ChEBI" id="CHEBI:15378"/>
        <dbReference type="ChEBI" id="CHEBI:30013"/>
        <dbReference type="ChEBI" id="CHEBI:30616"/>
        <dbReference type="ChEBI" id="CHEBI:61977"/>
        <dbReference type="ChEBI" id="CHEBI:456216"/>
        <dbReference type="EC" id="2.7.11.1"/>
    </reaction>
</comment>
<dbReference type="Pfam" id="PF00069">
    <property type="entry name" value="Pkinase"/>
    <property type="match status" value="1"/>
</dbReference>
<feature type="domain" description="PASTA" evidence="12">
    <location>
        <begin position="487"/>
        <end position="553"/>
    </location>
</feature>
<feature type="compositionally biased region" description="Basic and acidic residues" evidence="9">
    <location>
        <begin position="305"/>
        <end position="325"/>
    </location>
</feature>
<dbReference type="Pfam" id="PF03793">
    <property type="entry name" value="PASTA"/>
    <property type="match status" value="2"/>
</dbReference>
<keyword evidence="5 13" id="KW-0418">Kinase</keyword>
<dbReference type="CDD" id="cd14014">
    <property type="entry name" value="STKc_PknB_like"/>
    <property type="match status" value="1"/>
</dbReference>
<dbReference type="PANTHER" id="PTHR43289">
    <property type="entry name" value="MITOGEN-ACTIVATED PROTEIN KINASE KINASE KINASE 20-RELATED"/>
    <property type="match status" value="1"/>
</dbReference>
<dbReference type="InterPro" id="IPR008271">
    <property type="entry name" value="Ser/Thr_kinase_AS"/>
</dbReference>
<keyword evidence="10" id="KW-0472">Membrane</keyword>
<comment type="caution">
    <text evidence="13">The sequence shown here is derived from an EMBL/GenBank/DDBJ whole genome shotgun (WGS) entry which is preliminary data.</text>
</comment>
<evidence type="ECO:0000256" key="3">
    <source>
        <dbReference type="ARBA" id="ARBA00022679"/>
    </source>
</evidence>
<dbReference type="NCBIfam" id="NF033483">
    <property type="entry name" value="PknB_PASTA_kin"/>
    <property type="match status" value="1"/>
</dbReference>
<evidence type="ECO:0000256" key="10">
    <source>
        <dbReference type="SAM" id="Phobius"/>
    </source>
</evidence>
<sequence length="637" mass="71051">MLGNRYKIIRSLGEGGMANVYLAHDLVLDRDVSVKLLRLDLRDDPQTKKRFQREAMAATQLNDPNIVGVYDVGEEHGMQYMVMQYVEGTDLKQYITHHYPIPLPQVIDIMEQVLSAVESAHEHGIIHRDLKPQNILIDQNKNLKITDFGIATATYDNSLTQTNTLVGSVHYLSPEQARGSVATKRSDIYSLGIILYELLTGKVPFEGENAVSIALKHFKDQIPSVRQYNPQIPQALENVVYKATAKNPQERYASAKEMAQDLKTSLDVSRNDEPKFTENNHCDDETKVLNLKDIKIAQADGNVSDDTKEAHSKSDDDKSNDENNRKSPRFKKALIMWTSAAVVVLVAFCGWYFNRLITVPNIDGQTATQAEKTLAKRHLRVGNITRTNSKVVAKDHVVSIDSPERVRFGRSVNIVLSSGVTSYKMADFVGTDYDSTATQLRNKGFTVNKVTVYSKKVDQGDIIKQNVSAGNVIKPANKAITLTVSKGQKKVKIPNFKNKDLTEVQDFANKHHLQVTVTKKNSSSVPVNHVIKQTPKAGTQLAEDDTLSVQVADTGANLKTTNIQINIPFDGNGGKKENRVQVYISDAYHNLTMEYQDITINQETTINVPFTLRNHQTGAYKVIRNGRTIMSATNITG</sequence>